<evidence type="ECO:0000256" key="1">
    <source>
        <dbReference type="SAM" id="MobiDB-lite"/>
    </source>
</evidence>
<feature type="compositionally biased region" description="Polar residues" evidence="1">
    <location>
        <begin position="109"/>
        <end position="127"/>
    </location>
</feature>
<dbReference type="EMBL" id="JAIWYP010000003">
    <property type="protein sequence ID" value="KAH3845140.1"/>
    <property type="molecule type" value="Genomic_DNA"/>
</dbReference>
<evidence type="ECO:0000313" key="2">
    <source>
        <dbReference type="EMBL" id="KAH3845140.1"/>
    </source>
</evidence>
<feature type="region of interest" description="Disordered" evidence="1">
    <location>
        <begin position="97"/>
        <end position="137"/>
    </location>
</feature>
<proteinExistence type="predicted"/>
<reference evidence="2" key="1">
    <citation type="journal article" date="2019" name="bioRxiv">
        <title>The Genome of the Zebra Mussel, Dreissena polymorpha: A Resource for Invasive Species Research.</title>
        <authorList>
            <person name="McCartney M.A."/>
            <person name="Auch B."/>
            <person name="Kono T."/>
            <person name="Mallez S."/>
            <person name="Zhang Y."/>
            <person name="Obille A."/>
            <person name="Becker A."/>
            <person name="Abrahante J.E."/>
            <person name="Garbe J."/>
            <person name="Badalamenti J.P."/>
            <person name="Herman A."/>
            <person name="Mangelson H."/>
            <person name="Liachko I."/>
            <person name="Sullivan S."/>
            <person name="Sone E.D."/>
            <person name="Koren S."/>
            <person name="Silverstein K.A.T."/>
            <person name="Beckman K.B."/>
            <person name="Gohl D.M."/>
        </authorList>
    </citation>
    <scope>NUCLEOTIDE SEQUENCE</scope>
    <source>
        <strain evidence="2">Duluth1</strain>
        <tissue evidence="2">Whole animal</tissue>
    </source>
</reference>
<sequence>MVRPQKYVSFEGQEDFLKKYLHLKLLKADVKEPNSVPGVICLHIFKMINLKLRRSIYEKIISLKKVSPEMEPQPTTNETLVESMFDMGNTYMNTEMENPKKVSSEMKPQPTTNETVDSISDMDSTEMNPEMENPKKV</sequence>
<keyword evidence="3" id="KW-1185">Reference proteome</keyword>
<name>A0A9D4KSR5_DREPO</name>
<accession>A0A9D4KSR5</accession>
<comment type="caution">
    <text evidence="2">The sequence shown here is derived from an EMBL/GenBank/DDBJ whole genome shotgun (WGS) entry which is preliminary data.</text>
</comment>
<protein>
    <submittedName>
        <fullName evidence="2">Uncharacterized protein</fullName>
    </submittedName>
</protein>
<organism evidence="2 3">
    <name type="scientific">Dreissena polymorpha</name>
    <name type="common">Zebra mussel</name>
    <name type="synonym">Mytilus polymorpha</name>
    <dbReference type="NCBI Taxonomy" id="45954"/>
    <lineage>
        <taxon>Eukaryota</taxon>
        <taxon>Metazoa</taxon>
        <taxon>Spiralia</taxon>
        <taxon>Lophotrochozoa</taxon>
        <taxon>Mollusca</taxon>
        <taxon>Bivalvia</taxon>
        <taxon>Autobranchia</taxon>
        <taxon>Heteroconchia</taxon>
        <taxon>Euheterodonta</taxon>
        <taxon>Imparidentia</taxon>
        <taxon>Neoheterodontei</taxon>
        <taxon>Myida</taxon>
        <taxon>Dreissenoidea</taxon>
        <taxon>Dreissenidae</taxon>
        <taxon>Dreissena</taxon>
    </lineage>
</organism>
<dbReference type="AlphaFoldDB" id="A0A9D4KSR5"/>
<dbReference type="Proteomes" id="UP000828390">
    <property type="component" value="Unassembled WGS sequence"/>
</dbReference>
<gene>
    <name evidence="2" type="ORF">DPMN_087413</name>
</gene>
<evidence type="ECO:0000313" key="3">
    <source>
        <dbReference type="Proteomes" id="UP000828390"/>
    </source>
</evidence>
<reference evidence="2" key="2">
    <citation type="submission" date="2020-11" db="EMBL/GenBank/DDBJ databases">
        <authorList>
            <person name="McCartney M.A."/>
            <person name="Auch B."/>
            <person name="Kono T."/>
            <person name="Mallez S."/>
            <person name="Becker A."/>
            <person name="Gohl D.M."/>
            <person name="Silverstein K.A.T."/>
            <person name="Koren S."/>
            <person name="Bechman K.B."/>
            <person name="Herman A."/>
            <person name="Abrahante J.E."/>
            <person name="Garbe J."/>
        </authorList>
    </citation>
    <scope>NUCLEOTIDE SEQUENCE</scope>
    <source>
        <strain evidence="2">Duluth1</strain>
        <tissue evidence="2">Whole animal</tissue>
    </source>
</reference>